<dbReference type="OrthoDB" id="278430at2759"/>
<dbReference type="PROSITE" id="PS51673">
    <property type="entry name" value="SUZ"/>
    <property type="match status" value="1"/>
</dbReference>
<evidence type="ECO:0000259" key="2">
    <source>
        <dbReference type="PROSITE" id="PS51673"/>
    </source>
</evidence>
<protein>
    <submittedName>
        <fullName evidence="3">R3H domain-containing protein</fullName>
    </submittedName>
</protein>
<feature type="compositionally biased region" description="Pro residues" evidence="1">
    <location>
        <begin position="412"/>
        <end position="425"/>
    </location>
</feature>
<feature type="region of interest" description="Disordered" evidence="1">
    <location>
        <begin position="205"/>
        <end position="289"/>
    </location>
</feature>
<feature type="compositionally biased region" description="Polar residues" evidence="1">
    <location>
        <begin position="116"/>
        <end position="129"/>
    </location>
</feature>
<feature type="compositionally biased region" description="Basic and acidic residues" evidence="1">
    <location>
        <begin position="139"/>
        <end position="148"/>
    </location>
</feature>
<feature type="compositionally biased region" description="Polar residues" evidence="1">
    <location>
        <begin position="172"/>
        <end position="182"/>
    </location>
</feature>
<feature type="region of interest" description="Disordered" evidence="1">
    <location>
        <begin position="350"/>
        <end position="385"/>
    </location>
</feature>
<dbReference type="EMBL" id="AZGY01000001">
    <property type="protein sequence ID" value="OAA33240.1"/>
    <property type="molecule type" value="Genomic_DNA"/>
</dbReference>
<organism evidence="3 4">
    <name type="scientific">Moelleriella libera RCEF 2490</name>
    <dbReference type="NCBI Taxonomy" id="1081109"/>
    <lineage>
        <taxon>Eukaryota</taxon>
        <taxon>Fungi</taxon>
        <taxon>Dikarya</taxon>
        <taxon>Ascomycota</taxon>
        <taxon>Pezizomycotina</taxon>
        <taxon>Sordariomycetes</taxon>
        <taxon>Hypocreomycetidae</taxon>
        <taxon>Hypocreales</taxon>
        <taxon>Clavicipitaceae</taxon>
        <taxon>Moelleriella</taxon>
    </lineage>
</organism>
<dbReference type="InterPro" id="IPR024771">
    <property type="entry name" value="SUZ"/>
</dbReference>
<feature type="region of interest" description="Disordered" evidence="1">
    <location>
        <begin position="172"/>
        <end position="191"/>
    </location>
</feature>
<dbReference type="Pfam" id="PF12752">
    <property type="entry name" value="SUZ"/>
    <property type="match status" value="1"/>
</dbReference>
<feature type="domain" description="SUZ" evidence="2">
    <location>
        <begin position="1"/>
        <end position="82"/>
    </location>
</feature>
<gene>
    <name evidence="3" type="ORF">AAL_00705</name>
</gene>
<dbReference type="Proteomes" id="UP000078544">
    <property type="component" value="Unassembled WGS sequence"/>
</dbReference>
<feature type="compositionally biased region" description="Polar residues" evidence="1">
    <location>
        <begin position="36"/>
        <end position="46"/>
    </location>
</feature>
<feature type="compositionally biased region" description="Pro residues" evidence="1">
    <location>
        <begin position="224"/>
        <end position="245"/>
    </location>
</feature>
<comment type="caution">
    <text evidence="3">The sequence shown here is derived from an EMBL/GenBank/DDBJ whole genome shotgun (WGS) entry which is preliminary data.</text>
</comment>
<sequence length="472" mass="49939">MIPQQPIATVNDTPPPAIVPRRIMRRGQDGDGALSASASKPTSESGSEAKDGNRQTSTQKLTLEQREENYKQARERIFGNSEESNVAGKVSTIREIGTFSSADMCLNAENAGETGMSRTSSMSASNRVGNTKRGKSGRQRRDDSDSFDSRNQYIGYWGPHQQTWVPQTQGTYIPSAPGQFNAQPPQHGYPGQPPATFAQPAAGYANMSMGQQPPATFPTYGVPQYPPQPPPPQQPQQPQFPPTGSPLPGYGTPVMATAAPQAWPQSGLDQVSFPPHAPPPASTPGSAPAGIPYAFGQLPVHVNPYDPKSQHPIPGSYNRNHSYSGHHNFNPKTQSFVPGKFGMPAVPPPQPPFTAPGSHHTPPPIPAYGGGGGSGGFVMARQGSSNSIHGYNGAVHAHSPRMHQPQRTGMPSVPPVPHSAPPPPQNHVHQIPLRHAPGRPLASAPQGPSQMYGHLPAYGNGATLPPKPAAGI</sequence>
<evidence type="ECO:0000256" key="1">
    <source>
        <dbReference type="SAM" id="MobiDB-lite"/>
    </source>
</evidence>
<name>A0A166V3R5_9HYPO</name>
<dbReference type="STRING" id="1081109.A0A166V3R5"/>
<proteinExistence type="predicted"/>
<evidence type="ECO:0000313" key="4">
    <source>
        <dbReference type="Proteomes" id="UP000078544"/>
    </source>
</evidence>
<feature type="region of interest" description="Disordered" evidence="1">
    <location>
        <begin position="398"/>
        <end position="426"/>
    </location>
</feature>
<feature type="compositionally biased region" description="Polar residues" evidence="1">
    <location>
        <begin position="1"/>
        <end position="12"/>
    </location>
</feature>
<feature type="region of interest" description="Disordered" evidence="1">
    <location>
        <begin position="113"/>
        <end position="151"/>
    </location>
</feature>
<keyword evidence="4" id="KW-1185">Reference proteome</keyword>
<evidence type="ECO:0000313" key="3">
    <source>
        <dbReference type="EMBL" id="OAA33240.1"/>
    </source>
</evidence>
<feature type="region of interest" description="Disordered" evidence="1">
    <location>
        <begin position="1"/>
        <end position="85"/>
    </location>
</feature>
<dbReference type="AlphaFoldDB" id="A0A166V3R5"/>
<reference evidence="3 4" key="1">
    <citation type="journal article" date="2016" name="Genome Biol. Evol.">
        <title>Divergent and convergent evolution of fungal pathogenicity.</title>
        <authorList>
            <person name="Shang Y."/>
            <person name="Xiao G."/>
            <person name="Zheng P."/>
            <person name="Cen K."/>
            <person name="Zhan S."/>
            <person name="Wang C."/>
        </authorList>
    </citation>
    <scope>NUCLEOTIDE SEQUENCE [LARGE SCALE GENOMIC DNA]</scope>
    <source>
        <strain evidence="3 4">RCEF 2490</strain>
    </source>
</reference>
<accession>A0A166V3R5</accession>
<feature type="compositionally biased region" description="Basic and acidic residues" evidence="1">
    <location>
        <begin position="63"/>
        <end position="77"/>
    </location>
</feature>